<dbReference type="EMBL" id="JAMTCP010000022">
    <property type="protein sequence ID" value="MCP2259986.1"/>
    <property type="molecule type" value="Genomic_DNA"/>
</dbReference>
<accession>A0ABT1HWW1</accession>
<reference evidence="2 3" key="1">
    <citation type="submission" date="2022-06" db="EMBL/GenBank/DDBJ databases">
        <title>Genomic Encyclopedia of Archaeal and Bacterial Type Strains, Phase II (KMG-II): from individual species to whole genera.</title>
        <authorList>
            <person name="Goeker M."/>
        </authorList>
    </citation>
    <scope>NUCLEOTIDE SEQUENCE [LARGE SCALE GENOMIC DNA]</scope>
    <source>
        <strain evidence="2 3">DSM 40477</strain>
    </source>
</reference>
<dbReference type="InterPro" id="IPR005025">
    <property type="entry name" value="FMN_Rdtase-like_dom"/>
</dbReference>
<keyword evidence="3" id="KW-1185">Reference proteome</keyword>
<organism evidence="2 3">
    <name type="scientific">Streptoalloteichus tenebrarius (strain ATCC 17920 / DSM 40477 / JCM 4838 / CBS 697.72 / NBRC 16177 / NCIMB 11028 / NRRL B-12390 / A12253. 1 / ISP 5477)</name>
    <name type="common">Streptomyces tenebrarius</name>
    <dbReference type="NCBI Taxonomy" id="1933"/>
    <lineage>
        <taxon>Bacteria</taxon>
        <taxon>Bacillati</taxon>
        <taxon>Actinomycetota</taxon>
        <taxon>Actinomycetes</taxon>
        <taxon>Pseudonocardiales</taxon>
        <taxon>Pseudonocardiaceae</taxon>
        <taxon>Streptoalloteichus</taxon>
    </lineage>
</organism>
<dbReference type="InterPro" id="IPR029039">
    <property type="entry name" value="Flavoprotein-like_sf"/>
</dbReference>
<dbReference type="Pfam" id="PF03358">
    <property type="entry name" value="FMN_red"/>
    <property type="match status" value="1"/>
</dbReference>
<evidence type="ECO:0000313" key="3">
    <source>
        <dbReference type="Proteomes" id="UP001205311"/>
    </source>
</evidence>
<evidence type="ECO:0000313" key="2">
    <source>
        <dbReference type="EMBL" id="MCP2259986.1"/>
    </source>
</evidence>
<evidence type="ECO:0000259" key="1">
    <source>
        <dbReference type="Pfam" id="PF03358"/>
    </source>
</evidence>
<dbReference type="PANTHER" id="PTHR30543">
    <property type="entry name" value="CHROMATE REDUCTASE"/>
    <property type="match status" value="1"/>
</dbReference>
<gene>
    <name evidence="2" type="ORF">LX15_003697</name>
</gene>
<dbReference type="InterPro" id="IPR050712">
    <property type="entry name" value="NAD(P)H-dep_reductase"/>
</dbReference>
<dbReference type="SUPFAM" id="SSF52218">
    <property type="entry name" value="Flavoproteins"/>
    <property type="match status" value="1"/>
</dbReference>
<comment type="caution">
    <text evidence="2">The sequence shown here is derived from an EMBL/GenBank/DDBJ whole genome shotgun (WGS) entry which is preliminary data.</text>
</comment>
<name>A0ABT1HWW1_STRSD</name>
<dbReference type="RefSeq" id="WP_380496829.1">
    <property type="nucleotide sequence ID" value="NZ_JBHMCX010000022.1"/>
</dbReference>
<dbReference type="Proteomes" id="UP001205311">
    <property type="component" value="Unassembled WGS sequence"/>
</dbReference>
<protein>
    <submittedName>
        <fullName evidence="2">NAD(P)H-dependent FMN reductase</fullName>
    </submittedName>
</protein>
<feature type="domain" description="NADPH-dependent FMN reductase-like" evidence="1">
    <location>
        <begin position="5"/>
        <end position="148"/>
    </location>
</feature>
<sequence>MDTLRILAVSGSLRADSYNTALLRATQRVNPGGMSIEIYEDMVGLPMYNEDLDTERPLPAVADLRRRVAEADGLLIATPEHNTSIPAALKSAIDWLSTPPSGFVLADKPVAIMGASPGAFGSARAQLSLRQILASLGSDMVLRPEVTVFRAHERFDADGSLTDEFTLSLIKDLLVALEKRIRRS</sequence>
<dbReference type="Gene3D" id="3.40.50.360">
    <property type="match status" value="1"/>
</dbReference>
<proteinExistence type="predicted"/>
<dbReference type="PANTHER" id="PTHR30543:SF21">
    <property type="entry name" value="NAD(P)H-DEPENDENT FMN REDUCTASE LOT6"/>
    <property type="match status" value="1"/>
</dbReference>